<sequence>MAFVNYVSEESPDMYESLFRSPLKRVFVYGTLKSGQPNHELLISSSNGYAKFIGIGKTLNKYPLVIASKYNIPFLLKQPGVGHQVLGEVYDVDSKMMDKLDELEEHPRFYLRTEEDIIMAKDSKDVNVEKIGCVTKAWTYFLPKFQSYLLELPMYSSYASDGLHGRKYGESSALSYPEAAHVWYIQIFVVNEAKLYTMEKVPQLYFTVYREPSN</sequence>
<dbReference type="GO" id="GO:0005829">
    <property type="term" value="C:cytosol"/>
    <property type="evidence" value="ECO:0007669"/>
    <property type="project" value="TreeGrafter"/>
</dbReference>
<dbReference type="GeneID" id="105271021"/>
<dbReference type="InterPro" id="IPR009288">
    <property type="entry name" value="AIG2-like_dom"/>
</dbReference>
<dbReference type="Proteomes" id="UP000694866">
    <property type="component" value="Unplaced"/>
</dbReference>
<evidence type="ECO:0000256" key="2">
    <source>
        <dbReference type="PIRSR" id="PIRSR639126-1"/>
    </source>
</evidence>
<dbReference type="InterPro" id="IPR013024">
    <property type="entry name" value="GGCT-like"/>
</dbReference>
<dbReference type="RefSeq" id="XP_011310620.1">
    <property type="nucleotide sequence ID" value="XM_011312318.1"/>
</dbReference>
<dbReference type="Gene3D" id="3.10.490.10">
    <property type="entry name" value="Gamma-glutamyl cyclotransferase-like"/>
    <property type="match status" value="1"/>
</dbReference>
<evidence type="ECO:0000256" key="3">
    <source>
        <dbReference type="RuleBase" id="RU367036"/>
    </source>
</evidence>
<dbReference type="GO" id="GO:0061929">
    <property type="term" value="F:gamma-glutamylaminecyclotransferase activity"/>
    <property type="evidence" value="ECO:0007669"/>
    <property type="project" value="InterPro"/>
</dbReference>
<proteinExistence type="inferred from homology"/>
<dbReference type="Pfam" id="PF06094">
    <property type="entry name" value="GGACT"/>
    <property type="match status" value="1"/>
</dbReference>
<dbReference type="AlphaFoldDB" id="A0A9R1TK43"/>
<feature type="domain" description="Gamma-glutamylcyclotransferase AIG2-like" evidence="4">
    <location>
        <begin position="26"/>
        <end position="145"/>
    </location>
</feature>
<evidence type="ECO:0000259" key="4">
    <source>
        <dbReference type="Pfam" id="PF06094"/>
    </source>
</evidence>
<dbReference type="InterPro" id="IPR036568">
    <property type="entry name" value="GGCT-like_sf"/>
</dbReference>
<dbReference type="InterPro" id="IPR039126">
    <property type="entry name" value="GGACT"/>
</dbReference>
<organism evidence="5 6">
    <name type="scientific">Fopius arisanus</name>
    <dbReference type="NCBI Taxonomy" id="64838"/>
    <lineage>
        <taxon>Eukaryota</taxon>
        <taxon>Metazoa</taxon>
        <taxon>Ecdysozoa</taxon>
        <taxon>Arthropoda</taxon>
        <taxon>Hexapoda</taxon>
        <taxon>Insecta</taxon>
        <taxon>Pterygota</taxon>
        <taxon>Neoptera</taxon>
        <taxon>Endopterygota</taxon>
        <taxon>Hymenoptera</taxon>
        <taxon>Apocrita</taxon>
        <taxon>Ichneumonoidea</taxon>
        <taxon>Braconidae</taxon>
        <taxon>Opiinae</taxon>
        <taxon>Fopius</taxon>
    </lineage>
</organism>
<dbReference type="CDD" id="cd06661">
    <property type="entry name" value="GGCT_like"/>
    <property type="match status" value="1"/>
</dbReference>
<comment type="similarity">
    <text evidence="1 3">Belongs to the gamma-glutamylcyclotransferase family.</text>
</comment>
<accession>A0A9R1TK43</accession>
<dbReference type="PANTHER" id="PTHR12510:SF4">
    <property type="entry name" value="GAMMA-GLUTAMYLAMINECYCLOTRANSFERASE"/>
    <property type="match status" value="1"/>
</dbReference>
<reference evidence="6" key="1">
    <citation type="submission" date="2025-08" db="UniProtKB">
        <authorList>
            <consortium name="RefSeq"/>
        </authorList>
    </citation>
    <scope>IDENTIFICATION</scope>
    <source>
        <strain evidence="6">USDA-PBARC FA_bdor</strain>
        <tissue evidence="6">Whole organism</tissue>
    </source>
</reference>
<dbReference type="SUPFAM" id="SSF110857">
    <property type="entry name" value="Gamma-glutamyl cyclotransferase-like"/>
    <property type="match status" value="1"/>
</dbReference>
<dbReference type="KEGG" id="fas:105271021"/>
<evidence type="ECO:0000313" key="6">
    <source>
        <dbReference type="RefSeq" id="XP_011310620.1"/>
    </source>
</evidence>
<dbReference type="OrthoDB" id="113620at2759"/>
<feature type="active site" description="Proton acceptor" evidence="2">
    <location>
        <position position="104"/>
    </location>
</feature>
<keyword evidence="5" id="KW-1185">Reference proteome</keyword>
<protein>
    <recommendedName>
        <fullName evidence="3">Gamma-glutamylcyclotransferase family protein</fullName>
    </recommendedName>
</protein>
<evidence type="ECO:0000256" key="1">
    <source>
        <dbReference type="ARBA" id="ARBA00008861"/>
    </source>
</evidence>
<evidence type="ECO:0000313" key="5">
    <source>
        <dbReference type="Proteomes" id="UP000694866"/>
    </source>
</evidence>
<dbReference type="PANTHER" id="PTHR12510">
    <property type="entry name" value="TROPONIN C-AKIN-1 PROTEIN"/>
    <property type="match status" value="1"/>
</dbReference>
<gene>
    <name evidence="6" type="primary">LOC105271021</name>
</gene>
<name>A0A9R1TK43_9HYME</name>